<gene>
    <name evidence="1" type="ORF">Catovirus_1_758</name>
</gene>
<evidence type="ECO:0000313" key="1">
    <source>
        <dbReference type="EMBL" id="ARF08708.1"/>
    </source>
</evidence>
<organism evidence="1">
    <name type="scientific">Catovirus CTV1</name>
    <dbReference type="NCBI Taxonomy" id="1977631"/>
    <lineage>
        <taxon>Viruses</taxon>
        <taxon>Varidnaviria</taxon>
        <taxon>Bamfordvirae</taxon>
        <taxon>Nucleocytoviricota</taxon>
        <taxon>Megaviricetes</taxon>
        <taxon>Imitervirales</taxon>
        <taxon>Mimiviridae</taxon>
        <taxon>Klosneuvirinae</taxon>
        <taxon>Catovirus</taxon>
    </lineage>
</organism>
<dbReference type="EMBL" id="KY684083">
    <property type="protein sequence ID" value="ARF08708.1"/>
    <property type="molecule type" value="Genomic_DNA"/>
</dbReference>
<proteinExistence type="predicted"/>
<sequence length="539" mass="63952">MNNYIITSESKNKLSGFSFKITTKFNLIYRIQYYIKLVKGDKCFLFCESDDKKKYFDDKIFKSDKKRYGVIEIKGKNDIVNIGIFFQGKDYKLKIYDFTIKEQNNVLNNINNIILQERTKIKKNRLIKNYNDEFNKRGIYQVHISNSLKHFDRIKKLYNLIDYSDKEEPLLIYGMYDTKDLQIAKRHKGIKYIIWGGSDIDERIKTSMMIVEKIRQLNDIKHFSISNSLGARLDKAKLDHERINFNLADPQIFKPIENFNARAVYIYNGFTPGKEWIYGKEIYEEVMKRLPEFKYILSNKTKVPHEKMPELYSQCFIALRLTKNDGNANTAQELELMNIPLVHNGECTNCIKWSNVDDVELEVRHRNVKMFGESIKNYKNILVVHDNCTDLNYTLDIIKWLSDNNHKVFGIIQTNDVVNKYNNIAHISNQNNVYECIKYFSGNPNLIIFMSPTQRKPYKIFNCPKYFFISNVFANDIIKQYNNIKEKELNKIINVQSIEFCEYVDRIYSNNFNTIQILKKFYKIKSFPLCFNYIPLLPK</sequence>
<protein>
    <submittedName>
        <fullName evidence="1">Uncharacterized protein</fullName>
    </submittedName>
</protein>
<accession>A0A1V0SAM9</accession>
<reference evidence="1" key="1">
    <citation type="journal article" date="2017" name="Science">
        <title>Giant viruses with an expanded complement of translation system components.</title>
        <authorList>
            <person name="Schulz F."/>
            <person name="Yutin N."/>
            <person name="Ivanova N.N."/>
            <person name="Ortega D.R."/>
            <person name="Lee T.K."/>
            <person name="Vierheilig J."/>
            <person name="Daims H."/>
            <person name="Horn M."/>
            <person name="Wagner M."/>
            <person name="Jensen G.J."/>
            <person name="Kyrpides N.C."/>
            <person name="Koonin E.V."/>
            <person name="Woyke T."/>
        </authorList>
    </citation>
    <scope>NUCLEOTIDE SEQUENCE</scope>
    <source>
        <strain evidence="1">CTV1</strain>
    </source>
</reference>
<name>A0A1V0SAM9_9VIRU</name>